<dbReference type="InterPro" id="IPR028098">
    <property type="entry name" value="Glyco_trans_4-like_N"/>
</dbReference>
<dbReference type="STRING" id="1795632.TH606_05715"/>
<evidence type="ECO:0008006" key="7">
    <source>
        <dbReference type="Google" id="ProtNLM"/>
    </source>
</evidence>
<dbReference type="OrthoDB" id="9768937at2"/>
<evidence type="ECO:0000256" key="1">
    <source>
        <dbReference type="ARBA" id="ARBA00022676"/>
    </source>
</evidence>
<evidence type="ECO:0000256" key="2">
    <source>
        <dbReference type="ARBA" id="ARBA00022679"/>
    </source>
</evidence>
<comment type="caution">
    <text evidence="5">The sequence shown here is derived from an EMBL/GenBank/DDBJ whole genome shotgun (WGS) entry which is preliminary data.</text>
</comment>
<dbReference type="RefSeq" id="WP_068541961.1">
    <property type="nucleotide sequence ID" value="NZ_LSFI01000022.1"/>
</dbReference>
<evidence type="ECO:0000259" key="3">
    <source>
        <dbReference type="Pfam" id="PF00534"/>
    </source>
</evidence>
<accession>A0A177E8Z8</accession>
<reference evidence="5 6" key="1">
    <citation type="submission" date="2016-02" db="EMBL/GenBank/DDBJ databases">
        <title>Draft genome sequence of Thermodesulfatator sp. S606.</title>
        <authorList>
            <person name="Lai Q."/>
            <person name="Cao J."/>
            <person name="Dupont S."/>
            <person name="Shao Z."/>
            <person name="Jebbar M."/>
            <person name="Alain K."/>
        </authorList>
    </citation>
    <scope>NUCLEOTIDE SEQUENCE [LARGE SCALE GENOMIC DNA]</scope>
    <source>
        <strain evidence="5 6">S606</strain>
    </source>
</reference>
<keyword evidence="2" id="KW-0808">Transferase</keyword>
<dbReference type="SUPFAM" id="SSF53756">
    <property type="entry name" value="UDP-Glycosyltransferase/glycogen phosphorylase"/>
    <property type="match status" value="1"/>
</dbReference>
<dbReference type="PANTHER" id="PTHR12526">
    <property type="entry name" value="GLYCOSYLTRANSFERASE"/>
    <property type="match status" value="1"/>
</dbReference>
<proteinExistence type="predicted"/>
<organism evidence="5 6">
    <name type="scientific">Thermodesulfatator autotrophicus</name>
    <dbReference type="NCBI Taxonomy" id="1795632"/>
    <lineage>
        <taxon>Bacteria</taxon>
        <taxon>Pseudomonadati</taxon>
        <taxon>Thermodesulfobacteriota</taxon>
        <taxon>Thermodesulfobacteria</taxon>
        <taxon>Thermodesulfobacteriales</taxon>
        <taxon>Thermodesulfatatoraceae</taxon>
        <taxon>Thermodesulfatator</taxon>
    </lineage>
</organism>
<dbReference type="InterPro" id="IPR001296">
    <property type="entry name" value="Glyco_trans_1"/>
</dbReference>
<dbReference type="EMBL" id="LSFI01000022">
    <property type="protein sequence ID" value="OAG27692.1"/>
    <property type="molecule type" value="Genomic_DNA"/>
</dbReference>
<evidence type="ECO:0000259" key="4">
    <source>
        <dbReference type="Pfam" id="PF13439"/>
    </source>
</evidence>
<dbReference type="GO" id="GO:0016757">
    <property type="term" value="F:glycosyltransferase activity"/>
    <property type="evidence" value="ECO:0007669"/>
    <property type="project" value="UniProtKB-KW"/>
</dbReference>
<protein>
    <recommendedName>
        <fullName evidence="7">Glycosyl transferase family 1</fullName>
    </recommendedName>
</protein>
<feature type="domain" description="Glycosyltransferase subfamily 4-like N-terminal" evidence="4">
    <location>
        <begin position="18"/>
        <end position="173"/>
    </location>
</feature>
<keyword evidence="6" id="KW-1185">Reference proteome</keyword>
<dbReference type="Pfam" id="PF00534">
    <property type="entry name" value="Glycos_transf_1"/>
    <property type="match status" value="1"/>
</dbReference>
<dbReference type="Gene3D" id="3.40.50.2000">
    <property type="entry name" value="Glycogen Phosphorylase B"/>
    <property type="match status" value="2"/>
</dbReference>
<keyword evidence="1" id="KW-0328">Glycosyltransferase</keyword>
<dbReference type="Proteomes" id="UP000076964">
    <property type="component" value="Unassembled WGS sequence"/>
</dbReference>
<feature type="domain" description="Glycosyl transferase family 1" evidence="3">
    <location>
        <begin position="187"/>
        <end position="351"/>
    </location>
</feature>
<sequence length="375" mass="42538">MPFYPKPVICHVAHALNPGGTERLVCELARAFKSKAKVLVITLEEPGEWGQALREEGIPVFPLFREPGIDLNIVFELRRLWRENQVSLVHAHQYTPFFYAGLARHVERRPKLIFHEHGRHYPETLKRLKNIFNRLVLAPMADEIIAVSREVRDRLARYEGLNPRRIKVIYNGIRPPEVISPEKRLHLRKDLGFNPDDLIIATVGRFDPIKNLPMLLKALALARTKLPKIKGLLIGDGPEFSRLKALARELGLGKDIVFTGFRKDAVKLMQVADIFALSSFSEGTSLALLEAMAVGLTPVVTTVGGNPEIVIDGKTGFLVPSDDFTRMAAAFLLLAEDENLRTRLGENARKRFEEQFTFEKMIKNFETLYQKLETT</sequence>
<dbReference type="PANTHER" id="PTHR12526:SF510">
    <property type="entry name" value="D-INOSITOL 3-PHOSPHATE GLYCOSYLTRANSFERASE"/>
    <property type="match status" value="1"/>
</dbReference>
<evidence type="ECO:0000313" key="5">
    <source>
        <dbReference type="EMBL" id="OAG27692.1"/>
    </source>
</evidence>
<name>A0A177E8Z8_9BACT</name>
<gene>
    <name evidence="5" type="ORF">TH606_05715</name>
</gene>
<evidence type="ECO:0000313" key="6">
    <source>
        <dbReference type="Proteomes" id="UP000076964"/>
    </source>
</evidence>
<dbReference type="Pfam" id="PF13439">
    <property type="entry name" value="Glyco_transf_4"/>
    <property type="match status" value="1"/>
</dbReference>
<dbReference type="AlphaFoldDB" id="A0A177E8Z8"/>